<dbReference type="CDD" id="cd14797">
    <property type="entry name" value="DUF302"/>
    <property type="match status" value="1"/>
</dbReference>
<organism evidence="2 3">
    <name type="scientific">candidate division WOR-3 bacterium RBG_13_43_14</name>
    <dbReference type="NCBI Taxonomy" id="1802590"/>
    <lineage>
        <taxon>Bacteria</taxon>
        <taxon>Bacteria division WOR-3</taxon>
    </lineage>
</organism>
<dbReference type="Pfam" id="PF03625">
    <property type="entry name" value="DUF302"/>
    <property type="match status" value="1"/>
</dbReference>
<dbReference type="AlphaFoldDB" id="A0A1F4U8X6"/>
<accession>A0A1F4U8X6</accession>
<sequence length="127" mass="14610">MSYGFIKEVDLSFSVAVLKTEEALKKQGFSILTRIDVQSKFREKLNIDFPKYLILGACNAQLAYQAIKSEWNIGLLLPCNVIIYEKDKSVWVGIIKPAQAMSMIDNDELRRHARKVEDKLEQVFENI</sequence>
<dbReference type="PIRSF" id="PIRSF021774">
    <property type="entry name" value="UCP021774"/>
    <property type="match status" value="1"/>
</dbReference>
<dbReference type="InterPro" id="IPR005180">
    <property type="entry name" value="DUF302"/>
</dbReference>
<dbReference type="PANTHER" id="PTHR38342">
    <property type="entry name" value="SLR5037 PROTEIN"/>
    <property type="match status" value="1"/>
</dbReference>
<dbReference type="InterPro" id="IPR035923">
    <property type="entry name" value="TT1751-like_sf"/>
</dbReference>
<dbReference type="SUPFAM" id="SSF103247">
    <property type="entry name" value="TT1751-like"/>
    <property type="match status" value="1"/>
</dbReference>
<name>A0A1F4U8X6_UNCW3</name>
<evidence type="ECO:0000313" key="2">
    <source>
        <dbReference type="EMBL" id="OGC41361.1"/>
    </source>
</evidence>
<dbReference type="InterPro" id="IPR016796">
    <property type="entry name" value="UCP021774"/>
</dbReference>
<evidence type="ECO:0000259" key="1">
    <source>
        <dbReference type="Pfam" id="PF03625"/>
    </source>
</evidence>
<protein>
    <recommendedName>
        <fullName evidence="1">DUF302 domain-containing protein</fullName>
    </recommendedName>
</protein>
<reference evidence="2 3" key="1">
    <citation type="journal article" date="2016" name="Nat. Commun.">
        <title>Thousands of microbial genomes shed light on interconnected biogeochemical processes in an aquifer system.</title>
        <authorList>
            <person name="Anantharaman K."/>
            <person name="Brown C.T."/>
            <person name="Hug L.A."/>
            <person name="Sharon I."/>
            <person name="Castelle C.J."/>
            <person name="Probst A.J."/>
            <person name="Thomas B.C."/>
            <person name="Singh A."/>
            <person name="Wilkins M.J."/>
            <person name="Karaoz U."/>
            <person name="Brodie E.L."/>
            <person name="Williams K.H."/>
            <person name="Hubbard S.S."/>
            <person name="Banfield J.F."/>
        </authorList>
    </citation>
    <scope>NUCLEOTIDE SEQUENCE [LARGE SCALE GENOMIC DNA]</scope>
</reference>
<proteinExistence type="predicted"/>
<feature type="domain" description="DUF302" evidence="1">
    <location>
        <begin position="35"/>
        <end position="97"/>
    </location>
</feature>
<dbReference type="EMBL" id="MEUM01000109">
    <property type="protein sequence ID" value="OGC41361.1"/>
    <property type="molecule type" value="Genomic_DNA"/>
</dbReference>
<gene>
    <name evidence="2" type="ORF">A2Y85_02080</name>
</gene>
<evidence type="ECO:0000313" key="3">
    <source>
        <dbReference type="Proteomes" id="UP000177025"/>
    </source>
</evidence>
<dbReference type="Proteomes" id="UP000177025">
    <property type="component" value="Unassembled WGS sequence"/>
</dbReference>
<comment type="caution">
    <text evidence="2">The sequence shown here is derived from an EMBL/GenBank/DDBJ whole genome shotgun (WGS) entry which is preliminary data.</text>
</comment>
<dbReference type="PANTHER" id="PTHR38342:SF1">
    <property type="entry name" value="SLR5037 PROTEIN"/>
    <property type="match status" value="1"/>
</dbReference>
<dbReference type="Gene3D" id="3.30.310.70">
    <property type="entry name" value="TT1751-like domain"/>
    <property type="match status" value="1"/>
</dbReference>